<dbReference type="EMBL" id="VSSQ01084829">
    <property type="protein sequence ID" value="MPN32688.1"/>
    <property type="molecule type" value="Genomic_DNA"/>
</dbReference>
<reference evidence="1" key="1">
    <citation type="submission" date="2019-08" db="EMBL/GenBank/DDBJ databases">
        <authorList>
            <person name="Kucharzyk K."/>
            <person name="Murdoch R.W."/>
            <person name="Higgins S."/>
            <person name="Loffler F."/>
        </authorList>
    </citation>
    <scope>NUCLEOTIDE SEQUENCE</scope>
</reference>
<dbReference type="AlphaFoldDB" id="A0A645H129"/>
<sequence>MTEDQIRAAFVEEMNRVIANKEQVLADIRTLISTLTDTRKLDEKEASAGKELEAVSALMRKFVDDYARAMIEQAAYDDRYAVLLAQSRVLEEQIAKIGEQREQRRASKRELDSFYKRLKATGPIVEFDEELWNLVVEHVTTLVKGEFEFSLLL</sequence>
<proteinExistence type="predicted"/>
<protein>
    <submittedName>
        <fullName evidence="1">Uncharacterized protein</fullName>
    </submittedName>
</protein>
<name>A0A645H129_9ZZZZ</name>
<gene>
    <name evidence="1" type="ORF">SDC9_180168</name>
</gene>
<comment type="caution">
    <text evidence="1">The sequence shown here is derived from an EMBL/GenBank/DDBJ whole genome shotgun (WGS) entry which is preliminary data.</text>
</comment>
<evidence type="ECO:0000313" key="1">
    <source>
        <dbReference type="EMBL" id="MPN32688.1"/>
    </source>
</evidence>
<organism evidence="1">
    <name type="scientific">bioreactor metagenome</name>
    <dbReference type="NCBI Taxonomy" id="1076179"/>
    <lineage>
        <taxon>unclassified sequences</taxon>
        <taxon>metagenomes</taxon>
        <taxon>ecological metagenomes</taxon>
    </lineage>
</organism>
<accession>A0A645H129</accession>